<feature type="signal peptide" evidence="1">
    <location>
        <begin position="1"/>
        <end position="40"/>
    </location>
</feature>
<evidence type="ECO:0000256" key="1">
    <source>
        <dbReference type="SAM" id="SignalP"/>
    </source>
</evidence>
<dbReference type="PROSITE" id="PS51208">
    <property type="entry name" value="AUTOTRANSPORTER"/>
    <property type="match status" value="1"/>
</dbReference>
<keyword evidence="1" id="KW-0732">Signal</keyword>
<proteinExistence type="predicted"/>
<dbReference type="InterPro" id="IPR005546">
    <property type="entry name" value="Autotransporte_beta"/>
</dbReference>
<reference evidence="3" key="1">
    <citation type="submission" date="2019-02" db="EMBL/GenBank/DDBJ databases">
        <authorList>
            <person name="Gruber-Vodicka R. H."/>
            <person name="Seah K. B. B."/>
        </authorList>
    </citation>
    <scope>NUCLEOTIDE SEQUENCE</scope>
    <source>
        <strain evidence="3">BECK_DK47</strain>
    </source>
</reference>
<organism evidence="3">
    <name type="scientific">Candidatus Kentrum sp. DK</name>
    <dbReference type="NCBI Taxonomy" id="2126562"/>
    <lineage>
        <taxon>Bacteria</taxon>
        <taxon>Pseudomonadati</taxon>
        <taxon>Pseudomonadota</taxon>
        <taxon>Gammaproteobacteria</taxon>
        <taxon>Candidatus Kentrum</taxon>
    </lineage>
</organism>
<evidence type="ECO:0000259" key="2">
    <source>
        <dbReference type="PROSITE" id="PS51208"/>
    </source>
</evidence>
<dbReference type="InterPro" id="IPR036709">
    <property type="entry name" value="Autotransporte_beta_dom_sf"/>
</dbReference>
<evidence type="ECO:0000313" key="3">
    <source>
        <dbReference type="EMBL" id="VFJ50199.1"/>
    </source>
</evidence>
<dbReference type="EMBL" id="CAADEX010000027">
    <property type="protein sequence ID" value="VFJ50199.1"/>
    <property type="molecule type" value="Genomic_DNA"/>
</dbReference>
<gene>
    <name evidence="3" type="ORF">BECKDK2373B_GA0170837_102720</name>
</gene>
<dbReference type="SMART" id="SM00869">
    <property type="entry name" value="Autotransporter"/>
    <property type="match status" value="1"/>
</dbReference>
<dbReference type="Pfam" id="PF03797">
    <property type="entry name" value="Autotransporter"/>
    <property type="match status" value="1"/>
</dbReference>
<feature type="chain" id="PRO_5019334241" evidence="1">
    <location>
        <begin position="41"/>
        <end position="1223"/>
    </location>
</feature>
<feature type="domain" description="Autotransporter" evidence="2">
    <location>
        <begin position="948"/>
        <end position="1223"/>
    </location>
</feature>
<dbReference type="AlphaFoldDB" id="A0A450SCN3"/>
<protein>
    <submittedName>
        <fullName evidence="3">Autotransporter beta-domain-containing protein</fullName>
    </submittedName>
</protein>
<sequence length="1223" mass="123296">MKTHQRSVFAGLFPRSRLNRMITLACMGAGALMMSGGSHATTYELSTGEDKTIGSDSTITVANDDGVVAYNVVAGDLVIESDGGIDASADTQGSYGIAGVRILGAGENAGAGDMINRGLMASVIADETGGWIDALGLNVESDAFGAGSAVVRVNTTTNEGIIRADAGVGNIDAYVSGVDFLGVVEDNATGSATLLAGDMKNSVGATIGASGGMWAHGFALGAKTDGAGDATTGVDDILNQGDVTVADGSAHSIGLSLSSVAGSTGDAAVSTVDLTNQGKVTVTVASTVTPNPEGLDAMGIFLDSLAMDAGDASAGITGTAINSGTINVTIDGAGAGYLYYAGGAVFRAGAEGDGGATTTADFVNETDAAITVDGGAGEGVGIGVHATTGDWQGPSTGTGNAVVDIGTLINRGSIDAGGDEYAIGIDVAGDSLGMGDAIIRLDEITNDGAITVVDASEEAIGIGFSGNTEAGGNTAITVASLVNGSDGVITVSGAAYTAGIDFHSRTSDDGDAAITVDSVLNQGNIIARDGTVDTTGIAFFSSASDTGNATITITGDVTNEAGGEIVSSGHGISLSTSEDGSGSATISVGGGLVNAGTIQSETDGYGIYIGAGVTIADGIINRGVIQGADATPYAIYIEDDAGSGAPAIAVSGDDARLVGAVHAINSTLTVTGQSDDGYFATEGAFELLGLAIAADGALEIADGAHTITVGNGGFINRGDLRVPTEITAAINGDYSQAGDGVYVVQLDVSGQTPTHGTLAVDGDVDLDNRLSVTMSDAVRTFLEESGDETEIGEVLTYTGSATNSDAIIVMSDDLLMEFTAEDDGNGIHLSAAPIDSYAEALRSEGAVGGAGDDVSGIALALGTVLDDAKRTGGLSQDMKAVVAKLQTLTPKERGKAMKEIKETSTAVAVNSVAAKVGGGFSGAMQNRVAAMTAPDGFSGVGTGLAAGDFGIDRVWWLKPYGSVGEQNDKNGVPGYDMDSRGLAFGFDQDLSPAWRAGVAVSYTNTNVDSNAGNQNVDIDTYQIGVYGTRELDEDNRLNVQAGIGRGRYDSRRVIPSLGGVTEASYDSTNFMGSAALERDFVRSTNALLRASVSAEYAYVNMDGYSENGAGVLDLEIAGSDQDSLILGLGGEYQHANAGQGIFSINAFAGYDALADQSSVSTQLAAGGPAFTTEGMDPERFLFRGGLGYEFRNGDNVIIETRYDTELRKGFDDHAFSVKLKYSF</sequence>
<dbReference type="Gene3D" id="2.40.128.130">
    <property type="entry name" value="Autotransporter beta-domain"/>
    <property type="match status" value="1"/>
</dbReference>
<name>A0A450SCN3_9GAMM</name>
<dbReference type="SUPFAM" id="SSF103515">
    <property type="entry name" value="Autotransporter"/>
    <property type="match status" value="1"/>
</dbReference>
<accession>A0A450SCN3</accession>